<comment type="caution">
    <text evidence="1">The sequence shown here is derived from an EMBL/GenBank/DDBJ whole genome shotgun (WGS) entry which is preliminary data.</text>
</comment>
<sequence>MEAAGMDLRKWIANYANLMEQWKKEKIDLHPVHETVSLGANETKVFGLSCNTHEDYLTTDTKSLLEFVSLDKNTEHFILQAVSKIFDPLGLISHFTVRMKCLLQDLWREEIQWDDPLPTHIEKEWKKFIYYCKNKSKKVGAEIKESEIKFIKHAQRPLFDKKRNSK</sequence>
<dbReference type="InterPro" id="IPR008042">
    <property type="entry name" value="Retrotrans_Pao"/>
</dbReference>
<dbReference type="EMBL" id="BMAW01027187">
    <property type="protein sequence ID" value="GFU00917.1"/>
    <property type="molecule type" value="Genomic_DNA"/>
</dbReference>
<dbReference type="OrthoDB" id="6430234at2759"/>
<evidence type="ECO:0000313" key="1">
    <source>
        <dbReference type="EMBL" id="GFU00917.1"/>
    </source>
</evidence>
<protein>
    <submittedName>
        <fullName evidence="1">Uncharacterized protein</fullName>
    </submittedName>
</protein>
<proteinExistence type="predicted"/>
<name>A0A8X6Q3Z8_NEPPI</name>
<accession>A0A8X6Q3Z8</accession>
<dbReference type="Proteomes" id="UP000887013">
    <property type="component" value="Unassembled WGS sequence"/>
</dbReference>
<keyword evidence="2" id="KW-1185">Reference proteome</keyword>
<reference evidence="1" key="1">
    <citation type="submission" date="2020-08" db="EMBL/GenBank/DDBJ databases">
        <title>Multicomponent nature underlies the extraordinary mechanical properties of spider dragline silk.</title>
        <authorList>
            <person name="Kono N."/>
            <person name="Nakamura H."/>
            <person name="Mori M."/>
            <person name="Yoshida Y."/>
            <person name="Ohtoshi R."/>
            <person name="Malay A.D."/>
            <person name="Moran D.A.P."/>
            <person name="Tomita M."/>
            <person name="Numata K."/>
            <person name="Arakawa K."/>
        </authorList>
    </citation>
    <scope>NUCLEOTIDE SEQUENCE</scope>
</reference>
<dbReference type="AlphaFoldDB" id="A0A8X6Q3Z8"/>
<gene>
    <name evidence="1" type="primary">AVEN_119198_1</name>
    <name evidence="1" type="ORF">NPIL_597181</name>
</gene>
<dbReference type="Pfam" id="PF05380">
    <property type="entry name" value="Peptidase_A17"/>
    <property type="match status" value="1"/>
</dbReference>
<evidence type="ECO:0000313" key="2">
    <source>
        <dbReference type="Proteomes" id="UP000887013"/>
    </source>
</evidence>
<dbReference type="PANTHER" id="PTHR47331">
    <property type="entry name" value="PHD-TYPE DOMAIN-CONTAINING PROTEIN"/>
    <property type="match status" value="1"/>
</dbReference>
<organism evidence="1 2">
    <name type="scientific">Nephila pilipes</name>
    <name type="common">Giant wood spider</name>
    <name type="synonym">Nephila maculata</name>
    <dbReference type="NCBI Taxonomy" id="299642"/>
    <lineage>
        <taxon>Eukaryota</taxon>
        <taxon>Metazoa</taxon>
        <taxon>Ecdysozoa</taxon>
        <taxon>Arthropoda</taxon>
        <taxon>Chelicerata</taxon>
        <taxon>Arachnida</taxon>
        <taxon>Araneae</taxon>
        <taxon>Araneomorphae</taxon>
        <taxon>Entelegynae</taxon>
        <taxon>Araneoidea</taxon>
        <taxon>Nephilidae</taxon>
        <taxon>Nephila</taxon>
    </lineage>
</organism>
<dbReference type="PANTHER" id="PTHR47331:SF1">
    <property type="entry name" value="GAG-LIKE PROTEIN"/>
    <property type="match status" value="1"/>
</dbReference>